<evidence type="ECO:0000313" key="14">
    <source>
        <dbReference type="RefSeq" id="XP_014681819.1"/>
    </source>
</evidence>
<keyword evidence="12" id="KW-1185">Reference proteome</keyword>
<evidence type="ECO:0000256" key="10">
    <source>
        <dbReference type="SAM" id="MobiDB-lite"/>
    </source>
</evidence>
<accession>A0ABM1FBJ7</accession>
<dbReference type="InterPro" id="IPR047021">
    <property type="entry name" value="REXO1/3/4-like"/>
</dbReference>
<dbReference type="SUPFAM" id="SSF53098">
    <property type="entry name" value="Ribonuclease H-like"/>
    <property type="match status" value="1"/>
</dbReference>
<evidence type="ECO:0000256" key="1">
    <source>
        <dbReference type="ARBA" id="ARBA00004123"/>
    </source>
</evidence>
<evidence type="ECO:0000256" key="7">
    <source>
        <dbReference type="ARBA" id="ARBA00022839"/>
    </source>
</evidence>
<reference evidence="13 14" key="1">
    <citation type="submission" date="2025-05" db="UniProtKB">
        <authorList>
            <consortium name="RefSeq"/>
        </authorList>
    </citation>
    <scope>IDENTIFICATION</scope>
</reference>
<evidence type="ECO:0000256" key="3">
    <source>
        <dbReference type="ARBA" id="ARBA00016937"/>
    </source>
</evidence>
<comment type="subcellular location">
    <subcellularLocation>
        <location evidence="1">Nucleus</location>
    </subcellularLocation>
</comment>
<gene>
    <name evidence="13 14" type="primary">LOC106821495</name>
</gene>
<dbReference type="InterPro" id="IPR037431">
    <property type="entry name" value="REX4_DEDDh_dom"/>
</dbReference>
<keyword evidence="5" id="KW-0540">Nuclease</keyword>
<name>A0ABM1FBJ7_PRICU</name>
<dbReference type="Gene3D" id="3.30.420.10">
    <property type="entry name" value="Ribonuclease H-like superfamily/Ribonuclease H"/>
    <property type="match status" value="1"/>
</dbReference>
<evidence type="ECO:0000313" key="13">
    <source>
        <dbReference type="RefSeq" id="XP_014681818.1"/>
    </source>
</evidence>
<feature type="domain" description="Exonuclease" evidence="11">
    <location>
        <begin position="131"/>
        <end position="294"/>
    </location>
</feature>
<evidence type="ECO:0000256" key="6">
    <source>
        <dbReference type="ARBA" id="ARBA00022801"/>
    </source>
</evidence>
<evidence type="ECO:0000256" key="9">
    <source>
        <dbReference type="ARBA" id="ARBA00025599"/>
    </source>
</evidence>
<dbReference type="PANTHER" id="PTHR12801:SF45">
    <property type="entry name" value="RNA EXONUCLEASE 4"/>
    <property type="match status" value="1"/>
</dbReference>
<feature type="compositionally biased region" description="Basic residues" evidence="10">
    <location>
        <begin position="53"/>
        <end position="64"/>
    </location>
</feature>
<sequence length="339" mass="38290">MSSQMADVAIHNLGKKDRSRMKRKRPRRKSKEFPAGSTLDKPACSSSVDGQRRIKKKRKRRKLNRVTENGGGKCDENVHNLTAKLKSVFTKTSELKQNRKQIARSKRETVKSAVTQEECQTGDILNVSNSTYIALDCEMVGVGLRKHEALARCSLVDYEGNILMDEYVRPTEPITDYRTKWSGIRPSDMYWAVPFCVVQDHVRRICQDKIIIGHAVHNDFRVLLLNHPKHLVMDTSFFKPLRVKAGLDPTKTASLKHLTLALLGRSIQKFTHCSVEDARATMEIFRSVQQLWECERGITNSCTAAAATAADPVCDSGYSSTTETAASFLEDEFWPDDLN</sequence>
<dbReference type="CDD" id="cd06144">
    <property type="entry name" value="REX4_like"/>
    <property type="match status" value="1"/>
</dbReference>
<dbReference type="SMART" id="SM00479">
    <property type="entry name" value="EXOIII"/>
    <property type="match status" value="1"/>
</dbReference>
<dbReference type="GeneID" id="106821495"/>
<keyword evidence="6" id="KW-0378">Hydrolase</keyword>
<evidence type="ECO:0000256" key="5">
    <source>
        <dbReference type="ARBA" id="ARBA00022722"/>
    </source>
</evidence>
<dbReference type="InterPro" id="IPR013520">
    <property type="entry name" value="Ribonucl_H"/>
</dbReference>
<evidence type="ECO:0000256" key="8">
    <source>
        <dbReference type="ARBA" id="ARBA00023242"/>
    </source>
</evidence>
<protein>
    <recommendedName>
        <fullName evidence="3">RNA exonuclease 4</fullName>
    </recommendedName>
</protein>
<evidence type="ECO:0000313" key="12">
    <source>
        <dbReference type="Proteomes" id="UP000695022"/>
    </source>
</evidence>
<comment type="function">
    <text evidence="9">Exoribonuclease involved in ribosome biosynthesis. Involved in the processing of ITS1, the internal transcribed spacer localized between the 18S and 5.8S rRNAs.</text>
</comment>
<dbReference type="RefSeq" id="XP_014681818.1">
    <property type="nucleotide sequence ID" value="XM_014826332.1"/>
</dbReference>
<organism evidence="12 13">
    <name type="scientific">Priapulus caudatus</name>
    <name type="common">Priapulid worm</name>
    <dbReference type="NCBI Taxonomy" id="37621"/>
    <lineage>
        <taxon>Eukaryota</taxon>
        <taxon>Metazoa</taxon>
        <taxon>Ecdysozoa</taxon>
        <taxon>Scalidophora</taxon>
        <taxon>Priapulida</taxon>
        <taxon>Priapulimorpha</taxon>
        <taxon>Priapulimorphida</taxon>
        <taxon>Priapulidae</taxon>
        <taxon>Priapulus</taxon>
    </lineage>
</organism>
<dbReference type="Pfam" id="PF00929">
    <property type="entry name" value="RNase_T"/>
    <property type="match status" value="1"/>
</dbReference>
<keyword evidence="7" id="KW-0269">Exonuclease</keyword>
<dbReference type="RefSeq" id="XP_014681819.1">
    <property type="nucleotide sequence ID" value="XM_014826333.1"/>
</dbReference>
<feature type="compositionally biased region" description="Basic residues" evidence="10">
    <location>
        <begin position="17"/>
        <end position="30"/>
    </location>
</feature>
<comment type="similarity">
    <text evidence="2">Belongs to the REXO4 family.</text>
</comment>
<evidence type="ECO:0000256" key="2">
    <source>
        <dbReference type="ARBA" id="ARBA00010489"/>
    </source>
</evidence>
<dbReference type="InterPro" id="IPR012337">
    <property type="entry name" value="RNaseH-like_sf"/>
</dbReference>
<dbReference type="Proteomes" id="UP000695022">
    <property type="component" value="Unplaced"/>
</dbReference>
<feature type="region of interest" description="Disordered" evidence="10">
    <location>
        <begin position="1"/>
        <end position="73"/>
    </location>
</feature>
<evidence type="ECO:0000256" key="4">
    <source>
        <dbReference type="ARBA" id="ARBA00022552"/>
    </source>
</evidence>
<evidence type="ECO:0000259" key="11">
    <source>
        <dbReference type="SMART" id="SM00479"/>
    </source>
</evidence>
<proteinExistence type="inferred from homology"/>
<keyword evidence="8" id="KW-0539">Nucleus</keyword>
<keyword evidence="4" id="KW-0698">rRNA processing</keyword>
<dbReference type="InterPro" id="IPR036397">
    <property type="entry name" value="RNaseH_sf"/>
</dbReference>
<dbReference type="PANTHER" id="PTHR12801">
    <property type="entry name" value="RNA EXONUCLEASE REXO1 / RECO3 FAMILY MEMBER-RELATED"/>
    <property type="match status" value="1"/>
</dbReference>